<dbReference type="AlphaFoldDB" id="A0A1L3JHL7"/>
<evidence type="ECO:0000313" key="2">
    <source>
        <dbReference type="Proteomes" id="UP000181898"/>
    </source>
</evidence>
<dbReference type="KEGG" id="ten:LPB136_04290"/>
<dbReference type="RefSeq" id="WP_072554957.1">
    <property type="nucleotide sequence ID" value="NZ_CP018155.1"/>
</dbReference>
<dbReference type="OrthoDB" id="641012at2"/>
<keyword evidence="2" id="KW-1185">Reference proteome</keyword>
<name>A0A1L3JHL7_9FLAO</name>
<evidence type="ECO:0000313" key="1">
    <source>
        <dbReference type="EMBL" id="APG64631.1"/>
    </source>
</evidence>
<reference evidence="1 2" key="1">
    <citation type="submission" date="2016-11" db="EMBL/GenBank/DDBJ databases">
        <title>Tenacibaculum sp. LPB0136, isolated from marine environment.</title>
        <authorList>
            <person name="Kim E."/>
            <person name="Yi H."/>
        </authorList>
    </citation>
    <scope>NUCLEOTIDE SEQUENCE [LARGE SCALE GENOMIC DNA]</scope>
    <source>
        <strain evidence="1 2">LPB0136</strain>
    </source>
</reference>
<dbReference type="Proteomes" id="UP000181898">
    <property type="component" value="Chromosome"/>
</dbReference>
<accession>A0A1L3JHL7</accession>
<dbReference type="EMBL" id="CP018155">
    <property type="protein sequence ID" value="APG64631.1"/>
    <property type="molecule type" value="Genomic_DNA"/>
</dbReference>
<gene>
    <name evidence="1" type="ORF">LPB136_04290</name>
</gene>
<organism evidence="1 2">
    <name type="scientific">Tenacibaculum todarodis</name>
    <dbReference type="NCBI Taxonomy" id="1850252"/>
    <lineage>
        <taxon>Bacteria</taxon>
        <taxon>Pseudomonadati</taxon>
        <taxon>Bacteroidota</taxon>
        <taxon>Flavobacteriia</taxon>
        <taxon>Flavobacteriales</taxon>
        <taxon>Flavobacteriaceae</taxon>
        <taxon>Tenacibaculum</taxon>
    </lineage>
</organism>
<dbReference type="STRING" id="1850252.LPB136_04290"/>
<dbReference type="Pfam" id="PF20322">
    <property type="entry name" value="DUF6617"/>
    <property type="match status" value="1"/>
</dbReference>
<sequence length="356" mass="41445">MELTIFKNIIYGELKPWSSSAIDEKFYRNNLPKDFIQPVKSINSYYKVLKEIHSSKTNLFNEDGLEVYMAQKDTDRKIEILHPLVKLDLKEPTSSTQKFYHYLLKNETTRLSNRIFKCINKQISEVQQKEIIQNVVKSCKDLLLRIGTDREDLPKTELTDYVIPQLITNVIRLLKETELLYPSLLHDLPSDKLVIFGELLNTDIPDYQIDDTTPEFTTVKNILLDIDNFKLEKDARFSFGFSGVKENLKSILFLLQRDIELLNEDKTSTDDLLAIFTSKDLTIGAKQIHLFCETTQFSYIVSKLEEHFTNFNPTTIANSNLFYSKKNNLISRGNLYNNKSHNPKKKETIDNILKQL</sequence>
<protein>
    <submittedName>
        <fullName evidence="1">Uncharacterized protein</fullName>
    </submittedName>
</protein>
<dbReference type="InterPro" id="IPR046725">
    <property type="entry name" value="DUF6617"/>
</dbReference>
<proteinExistence type="predicted"/>